<evidence type="ECO:0008006" key="4">
    <source>
        <dbReference type="Google" id="ProtNLM"/>
    </source>
</evidence>
<feature type="compositionally biased region" description="Low complexity" evidence="1">
    <location>
        <begin position="631"/>
        <end position="710"/>
    </location>
</feature>
<dbReference type="Proteomes" id="UP001500037">
    <property type="component" value="Unassembled WGS sequence"/>
</dbReference>
<sequence length="785" mass="79479">MRSGEVVSGRYLVTVAGADGSDVQPCPPEHWPEPQLWAAQAARPGTRAGLGPGLGPSPAVGPLALGAGPGDLPLLDREAEVAQLLGMLAEGRSIRLVGEPGSGRSALLSAVAEGAGELAPHGVVRLSGHRREADDLLQDLFAATHRAPGFRPDHAQLPDLLATVGAIVVIDEVLPDGAELERLLAAAPECAFLLTVAPGSGGVLPAGSRLEDHLVGGLSRPACLALTARLAGRPLDEAERAWAVDLWFESEGLPLRFVQAAALLRRRDTAVDALLAAEEDHHEVFGRPEGDEQPSDPAIREAELRGSVPLPSVAQTAAPAVHLVEGLGEGARAVLRLAVALGGECPTAPHLPALIDVDHGESALRELVDCGLAESIGGHHRLTAGVLEALAPQWEHDASSTLGAAQHFSWWVGHGSVTTGQIAAEAEVVLGALQADRDAGRTDAVLSLARSAAPALALALRWGAWREVLELGLAVARETGDGREEAWFQHELGVYWFCLDARERARAAVEAAGALRTALGEVRALAVTRRLLTLLQEVERPRAVTEAPTQVIRRPVIRALAERSWRTAAHPGRGVKGAIGHLGTVRGWSRRSVLLAVCGLFALGAVGTAVGIGVSGGAGDSGGQPGGTGTSGAVLPGAPTTGATGSASASASATASGSASDPASDQASASPSASDTATGTASASASPTRPRGTASATTARPSATGTTPGTPSQPAPTTPGQPAPTTTPPVVPPTPTWRPSQPPSPSPSPSSASPTSPTSSPTDTTSPSGSASASGPSGPAAPSSH</sequence>
<evidence type="ECO:0000313" key="3">
    <source>
        <dbReference type="Proteomes" id="UP001500037"/>
    </source>
</evidence>
<dbReference type="SUPFAM" id="SSF52540">
    <property type="entry name" value="P-loop containing nucleoside triphosphate hydrolases"/>
    <property type="match status" value="1"/>
</dbReference>
<accession>A0ABP4HLA4</accession>
<feature type="compositionally biased region" description="Low complexity" evidence="1">
    <location>
        <begin position="749"/>
        <end position="785"/>
    </location>
</feature>
<protein>
    <recommendedName>
        <fullName evidence="4">ATP-binding protein</fullName>
    </recommendedName>
</protein>
<comment type="caution">
    <text evidence="2">The sequence shown here is derived from an EMBL/GenBank/DDBJ whole genome shotgun (WGS) entry which is preliminary data.</text>
</comment>
<dbReference type="EMBL" id="BAAALF010000170">
    <property type="protein sequence ID" value="GAA1265598.1"/>
    <property type="molecule type" value="Genomic_DNA"/>
</dbReference>
<keyword evidence="3" id="KW-1185">Reference proteome</keyword>
<evidence type="ECO:0000256" key="1">
    <source>
        <dbReference type="SAM" id="MobiDB-lite"/>
    </source>
</evidence>
<gene>
    <name evidence="2" type="ORF">GCM10009665_63490</name>
</gene>
<feature type="compositionally biased region" description="Pro residues" evidence="1">
    <location>
        <begin position="711"/>
        <end position="748"/>
    </location>
</feature>
<feature type="compositionally biased region" description="Gly residues" evidence="1">
    <location>
        <begin position="618"/>
        <end position="630"/>
    </location>
</feature>
<reference evidence="3" key="1">
    <citation type="journal article" date="2019" name="Int. J. Syst. Evol. Microbiol.">
        <title>The Global Catalogue of Microorganisms (GCM) 10K type strain sequencing project: providing services to taxonomists for standard genome sequencing and annotation.</title>
        <authorList>
            <consortium name="The Broad Institute Genomics Platform"/>
            <consortium name="The Broad Institute Genome Sequencing Center for Infectious Disease"/>
            <person name="Wu L."/>
            <person name="Ma J."/>
        </authorList>
    </citation>
    <scope>NUCLEOTIDE SEQUENCE [LARGE SCALE GENOMIC DNA]</scope>
    <source>
        <strain evidence="3">JCM 13004</strain>
    </source>
</reference>
<proteinExistence type="predicted"/>
<evidence type="ECO:0000313" key="2">
    <source>
        <dbReference type="EMBL" id="GAA1265598.1"/>
    </source>
</evidence>
<name>A0ABP4HLA4_9ACTN</name>
<feature type="region of interest" description="Disordered" evidence="1">
    <location>
        <begin position="618"/>
        <end position="785"/>
    </location>
</feature>
<organism evidence="2 3">
    <name type="scientific">Kitasatospora nipponensis</name>
    <dbReference type="NCBI Taxonomy" id="258049"/>
    <lineage>
        <taxon>Bacteria</taxon>
        <taxon>Bacillati</taxon>
        <taxon>Actinomycetota</taxon>
        <taxon>Actinomycetes</taxon>
        <taxon>Kitasatosporales</taxon>
        <taxon>Streptomycetaceae</taxon>
        <taxon>Kitasatospora</taxon>
    </lineage>
</organism>
<dbReference type="InterPro" id="IPR027417">
    <property type="entry name" value="P-loop_NTPase"/>
</dbReference>